<dbReference type="InterPro" id="IPR001005">
    <property type="entry name" value="SANT/Myb"/>
</dbReference>
<dbReference type="InterPro" id="IPR017884">
    <property type="entry name" value="SANT_dom"/>
</dbReference>
<keyword evidence="3" id="KW-0804">Transcription</keyword>
<dbReference type="OMA" id="KNRYYAN"/>
<evidence type="ECO:0000259" key="5">
    <source>
        <dbReference type="PROSITE" id="PS50090"/>
    </source>
</evidence>
<evidence type="ECO:0000313" key="9">
    <source>
        <dbReference type="Proteomes" id="UP000688137"/>
    </source>
</evidence>
<evidence type="ECO:0000259" key="6">
    <source>
        <dbReference type="PROSITE" id="PS51293"/>
    </source>
</evidence>
<feature type="domain" description="HTH myb-type" evidence="7">
    <location>
        <begin position="34"/>
        <end position="88"/>
    </location>
</feature>
<dbReference type="CDD" id="cd00167">
    <property type="entry name" value="SANT"/>
    <property type="match status" value="3"/>
</dbReference>
<dbReference type="SMART" id="SM00717">
    <property type="entry name" value="SANT"/>
    <property type="match status" value="3"/>
</dbReference>
<dbReference type="PROSITE" id="PS51294">
    <property type="entry name" value="HTH_MYB"/>
    <property type="match status" value="3"/>
</dbReference>
<dbReference type="PANTHER" id="PTHR46621:SF1">
    <property type="entry name" value="SNRNA-ACTIVATING PROTEIN COMPLEX SUBUNIT 4"/>
    <property type="match status" value="1"/>
</dbReference>
<keyword evidence="9" id="KW-1185">Reference proteome</keyword>
<dbReference type="Proteomes" id="UP000688137">
    <property type="component" value="Unassembled WGS sequence"/>
</dbReference>
<sequence>MKIDDIFDNIFKIISAYRMSVTFDSKQENVLNQTQSEKKFEWTPQTQEKLKELHIQQQGNWKSISLLLNGPTPLECMHKWQQLHPNQAPSRQLWTSQEDEQLKELVQKFGKKWSKICTVMDWRTGKQVRERYLNQLQGTINQDKWTEEEDRLILKLYRKFGTKWSYISSFLKGRPENMVKNRYYANLKRRYQCDLDDSDDDDFEEDSISSSNDEKIKLQKRRKLPILKNDDLNSKRIQIQEVCSENCQIMTRSKVNKQKDENNEKIVSSNENQNIKNIIGCQNVTSNMNNQATNIKEENQKKMEDHNNFNSSIPQQTYHQPYQDASMIINSKLFQQHINNIPLNQSSPKIIQEQISLQHLQQNKQQHIQIPQLPFVINQYPVIQMTNPMLGFISPQQQFIYQLPCQSNYQNQINYLNKWNEFSTFYNNQFLQNGLQP</sequence>
<dbReference type="AlphaFoldDB" id="A0A8S1LYW3"/>
<comment type="caution">
    <text evidence="8">The sequence shown here is derived from an EMBL/GenBank/DDBJ whole genome shotgun (WGS) entry which is preliminary data.</text>
</comment>
<evidence type="ECO:0000256" key="1">
    <source>
        <dbReference type="ARBA" id="ARBA00023015"/>
    </source>
</evidence>
<keyword evidence="1" id="KW-0805">Transcription regulation</keyword>
<evidence type="ECO:0000256" key="2">
    <source>
        <dbReference type="ARBA" id="ARBA00023125"/>
    </source>
</evidence>
<dbReference type="GO" id="GO:0000978">
    <property type="term" value="F:RNA polymerase II cis-regulatory region sequence-specific DNA binding"/>
    <property type="evidence" value="ECO:0007669"/>
    <property type="project" value="TreeGrafter"/>
</dbReference>
<accession>A0A8S1LYW3</accession>
<keyword evidence="2" id="KW-0238">DNA-binding</keyword>
<evidence type="ECO:0000256" key="4">
    <source>
        <dbReference type="ARBA" id="ARBA00023242"/>
    </source>
</evidence>
<dbReference type="GO" id="GO:0042796">
    <property type="term" value="P:snRNA transcription by RNA polymerase III"/>
    <property type="evidence" value="ECO:0007669"/>
    <property type="project" value="TreeGrafter"/>
</dbReference>
<feature type="domain" description="Myb-like" evidence="5">
    <location>
        <begin position="137"/>
        <end position="187"/>
    </location>
</feature>
<dbReference type="Pfam" id="PF00249">
    <property type="entry name" value="Myb_DNA-binding"/>
    <property type="match status" value="3"/>
</dbReference>
<dbReference type="GO" id="GO:0001006">
    <property type="term" value="F:RNA polymerase III type 3 promoter sequence-specific DNA binding"/>
    <property type="evidence" value="ECO:0007669"/>
    <property type="project" value="TreeGrafter"/>
</dbReference>
<gene>
    <name evidence="8" type="ORF">PPRIM_AZ9-3.1.T0460115</name>
</gene>
<evidence type="ECO:0000256" key="3">
    <source>
        <dbReference type="ARBA" id="ARBA00023163"/>
    </source>
</evidence>
<organism evidence="8 9">
    <name type="scientific">Paramecium primaurelia</name>
    <dbReference type="NCBI Taxonomy" id="5886"/>
    <lineage>
        <taxon>Eukaryota</taxon>
        <taxon>Sar</taxon>
        <taxon>Alveolata</taxon>
        <taxon>Ciliophora</taxon>
        <taxon>Intramacronucleata</taxon>
        <taxon>Oligohymenophorea</taxon>
        <taxon>Peniculida</taxon>
        <taxon>Parameciidae</taxon>
        <taxon>Paramecium</taxon>
    </lineage>
</organism>
<keyword evidence="4" id="KW-0539">Nucleus</keyword>
<feature type="domain" description="HTH myb-type" evidence="7">
    <location>
        <begin position="144"/>
        <end position="191"/>
    </location>
</feature>
<protein>
    <recommendedName>
        <fullName evidence="10">Homeodomain protein</fullName>
    </recommendedName>
</protein>
<dbReference type="InterPro" id="IPR017930">
    <property type="entry name" value="Myb_dom"/>
</dbReference>
<dbReference type="EMBL" id="CAJJDM010000046">
    <property type="protein sequence ID" value="CAD8070741.1"/>
    <property type="molecule type" value="Genomic_DNA"/>
</dbReference>
<dbReference type="InterPro" id="IPR051575">
    <property type="entry name" value="Myb-like_DNA-bd"/>
</dbReference>
<evidence type="ECO:0000313" key="8">
    <source>
        <dbReference type="EMBL" id="CAD8070741.1"/>
    </source>
</evidence>
<feature type="domain" description="Myb-like" evidence="5">
    <location>
        <begin position="34"/>
        <end position="84"/>
    </location>
</feature>
<evidence type="ECO:0008006" key="10">
    <source>
        <dbReference type="Google" id="ProtNLM"/>
    </source>
</evidence>
<reference evidence="8" key="1">
    <citation type="submission" date="2021-01" db="EMBL/GenBank/DDBJ databases">
        <authorList>
            <consortium name="Genoscope - CEA"/>
            <person name="William W."/>
        </authorList>
    </citation>
    <scope>NUCLEOTIDE SEQUENCE</scope>
</reference>
<feature type="domain" description="HTH myb-type" evidence="7">
    <location>
        <begin position="91"/>
        <end position="140"/>
    </location>
</feature>
<feature type="domain" description="SANT" evidence="6">
    <location>
        <begin position="94"/>
        <end position="141"/>
    </location>
</feature>
<dbReference type="PANTHER" id="PTHR46621">
    <property type="entry name" value="SNRNA-ACTIVATING PROTEIN COMPLEX SUBUNIT 4"/>
    <property type="match status" value="1"/>
</dbReference>
<evidence type="ECO:0000259" key="7">
    <source>
        <dbReference type="PROSITE" id="PS51294"/>
    </source>
</evidence>
<dbReference type="PROSITE" id="PS51293">
    <property type="entry name" value="SANT"/>
    <property type="match status" value="1"/>
</dbReference>
<proteinExistence type="predicted"/>
<dbReference type="GO" id="GO:0019185">
    <property type="term" value="C:snRNA-activating protein complex"/>
    <property type="evidence" value="ECO:0007669"/>
    <property type="project" value="TreeGrafter"/>
</dbReference>
<feature type="domain" description="Myb-like" evidence="5">
    <location>
        <begin position="86"/>
        <end position="136"/>
    </location>
</feature>
<dbReference type="GO" id="GO:0042795">
    <property type="term" value="P:snRNA transcription by RNA polymerase II"/>
    <property type="evidence" value="ECO:0007669"/>
    <property type="project" value="TreeGrafter"/>
</dbReference>
<name>A0A8S1LYW3_PARPR</name>
<dbReference type="PROSITE" id="PS50090">
    <property type="entry name" value="MYB_LIKE"/>
    <property type="match status" value="3"/>
</dbReference>